<name>A0A5A8CD43_CAFRO</name>
<keyword evidence="3" id="KW-1185">Reference proteome</keyword>
<comment type="caution">
    <text evidence="2">The sequence shown here is derived from an EMBL/GenBank/DDBJ whole genome shotgun (WGS) entry which is preliminary data.</text>
</comment>
<dbReference type="EMBL" id="VLTN01000031">
    <property type="protein sequence ID" value="KAA0150865.1"/>
    <property type="molecule type" value="Genomic_DNA"/>
</dbReference>
<accession>A0A5A8CD43</accession>
<dbReference type="AlphaFoldDB" id="A0A5A8CD43"/>
<evidence type="ECO:0008006" key="4">
    <source>
        <dbReference type="Google" id="ProtNLM"/>
    </source>
</evidence>
<gene>
    <name evidence="2" type="ORF">FNF29_04979</name>
</gene>
<feature type="region of interest" description="Disordered" evidence="1">
    <location>
        <begin position="778"/>
        <end position="799"/>
    </location>
</feature>
<evidence type="ECO:0000313" key="3">
    <source>
        <dbReference type="Proteomes" id="UP000323011"/>
    </source>
</evidence>
<evidence type="ECO:0000256" key="1">
    <source>
        <dbReference type="SAM" id="MobiDB-lite"/>
    </source>
</evidence>
<proteinExistence type="predicted"/>
<evidence type="ECO:0000313" key="2">
    <source>
        <dbReference type="EMBL" id="KAA0150865.1"/>
    </source>
</evidence>
<feature type="compositionally biased region" description="Basic and acidic residues" evidence="1">
    <location>
        <begin position="10"/>
        <end position="19"/>
    </location>
</feature>
<reference evidence="2 3" key="1">
    <citation type="submission" date="2019-07" db="EMBL/GenBank/DDBJ databases">
        <title>Genomes of Cafeteria roenbergensis.</title>
        <authorList>
            <person name="Fischer M.G."/>
            <person name="Hackl T."/>
            <person name="Roman M."/>
        </authorList>
    </citation>
    <scope>NUCLEOTIDE SEQUENCE [LARGE SCALE GENOMIC DNA]</scope>
    <source>
        <strain evidence="2 3">BVI</strain>
    </source>
</reference>
<organism evidence="2 3">
    <name type="scientific">Cafeteria roenbergensis</name>
    <name type="common">Marine flagellate</name>
    <dbReference type="NCBI Taxonomy" id="33653"/>
    <lineage>
        <taxon>Eukaryota</taxon>
        <taxon>Sar</taxon>
        <taxon>Stramenopiles</taxon>
        <taxon>Bigyra</taxon>
        <taxon>Opalozoa</taxon>
        <taxon>Bicosoecida</taxon>
        <taxon>Cafeteriaceae</taxon>
        <taxon>Cafeteria</taxon>
    </lineage>
</organism>
<protein>
    <recommendedName>
        <fullName evidence="4">EF-hand domain-containing protein</fullName>
    </recommendedName>
</protein>
<feature type="region of interest" description="Disordered" evidence="1">
    <location>
        <begin position="674"/>
        <end position="697"/>
    </location>
</feature>
<sequence length="875" mass="94049">MEQLRKTRQRDRAAERADDTAEVDEEASKVAGKAERRRQAAQLAVASSSMFAAMVARAVGGPDVFGKDGRAALTLSEAEVDNIAMEHAVQKHMRRSVTLEAVTAFHITVGEAEFESFAAKQELAAKAGLPAFERLPQDLSAPLPDRRIVLDSQAARKAAVLASAIDSGLDDVGAASRVAAWERSLSAPSEPKHVHLWVKSEATAEPLADVKLVAVDIKWSREERFHSREQARATGETCFYHANEDSRLELRGRLCGERVVTAVAAAPMSAKSKRTAQLRRIGMRPLGLDLAEIGLAAGLQLWVKEEGGSLPERVEARIQELKQQDYWSPDLFRVIELLQLRPGDVEAWHDTFEKLGPDQHGYLEIRELVQSLGVPFNNFTEHVARFMDVGTVEGRLSFGQWARVVSGLALMDEVQLAALTFAYLDTEHVGAVSLSRVRVAVHEILKAGPPGTSASDVVDKARGLSRDSSGLIASASFCTFIVRSQPAVLYPVARMRDVITTLLMGKRWWDRKMQAFTAAKDRLKRTRELARVASSLPGTSGEDVDTLVARYAEIIAERAPLVAQCFVERIPEGQVAVVVPNEFEGSMWAKTKRKVSLSHREPLRSLCGYAPFVEAVRDQIRAEERRAALADDDSIKFCLVVPLPFTVTNMMLAEELVGPAVLKAPAVSLASAHGPSSAAERAPMGGGPGAPRGLPQRDFLREVYREEISRMAERVRDAESGMQKAMRGIGGGIKVAGAIAGAVRRGLAAAFSSGGETVGARTEARLLRQTVHDHVARGGTLGAADDPPPAPADGGRATGAAAAASAAAGAWGGGGRAGTAASGRSEAMHRSAAIRAAGGVAALRAQRAEAAEARRKVLVQAREAKRKWLASVADF</sequence>
<dbReference type="Proteomes" id="UP000323011">
    <property type="component" value="Unassembled WGS sequence"/>
</dbReference>
<feature type="compositionally biased region" description="Basic and acidic residues" evidence="1">
    <location>
        <begin position="26"/>
        <end position="35"/>
    </location>
</feature>
<dbReference type="SUPFAM" id="SSF47473">
    <property type="entry name" value="EF-hand"/>
    <property type="match status" value="1"/>
</dbReference>
<feature type="region of interest" description="Disordered" evidence="1">
    <location>
        <begin position="1"/>
        <end position="35"/>
    </location>
</feature>
<dbReference type="Gene3D" id="1.10.238.10">
    <property type="entry name" value="EF-hand"/>
    <property type="match status" value="1"/>
</dbReference>
<dbReference type="InterPro" id="IPR011992">
    <property type="entry name" value="EF-hand-dom_pair"/>
</dbReference>